<evidence type="ECO:0000313" key="1">
    <source>
        <dbReference type="EMBL" id="MCC0175526.1"/>
    </source>
</evidence>
<dbReference type="EMBL" id="JADWDC010000002">
    <property type="protein sequence ID" value="MCC0175526.1"/>
    <property type="molecule type" value="Genomic_DNA"/>
</dbReference>
<sequence>MKIKALIGIEDYSLMVCHCSGNLYHFSIMNQENILHNFEGIYPSVENAIARGKAVVNTLKHRTQNTFDHTK</sequence>
<proteinExistence type="predicted"/>
<comment type="caution">
    <text evidence="1">The sequence shown here is derived from an EMBL/GenBank/DDBJ whole genome shotgun (WGS) entry which is preliminary data.</text>
</comment>
<protein>
    <submittedName>
        <fullName evidence="1">Uncharacterized protein</fullName>
    </submittedName>
</protein>
<dbReference type="AlphaFoldDB" id="A0A964FDW9"/>
<keyword evidence="2" id="KW-1185">Reference proteome</keyword>
<organism evidence="1 2">
    <name type="scientific">Waterburya agarophytonicola KI4</name>
    <dbReference type="NCBI Taxonomy" id="2874699"/>
    <lineage>
        <taxon>Bacteria</taxon>
        <taxon>Bacillati</taxon>
        <taxon>Cyanobacteriota</taxon>
        <taxon>Cyanophyceae</taxon>
        <taxon>Pleurocapsales</taxon>
        <taxon>Hyellaceae</taxon>
        <taxon>Waterburya</taxon>
        <taxon>Waterburya agarophytonicola</taxon>
    </lineage>
</organism>
<dbReference type="Proteomes" id="UP000729733">
    <property type="component" value="Unassembled WGS sequence"/>
</dbReference>
<gene>
    <name evidence="1" type="ORF">I4641_00835</name>
</gene>
<reference evidence="1" key="1">
    <citation type="journal article" date="2021" name="Antonie Van Leeuwenhoek">
        <title>Draft genome and description of Waterburya agarophytonicola gen. nov. sp. nov. (Pleurocapsales, Cyanobacteria): a seaweed symbiont.</title>
        <authorList>
            <person name="Bonthond G."/>
            <person name="Shalygin S."/>
            <person name="Bayer T."/>
            <person name="Weinberger F."/>
        </authorList>
    </citation>
    <scope>NUCLEOTIDE SEQUENCE</scope>
    <source>
        <strain evidence="1">KI4</strain>
    </source>
</reference>
<dbReference type="RefSeq" id="WP_229638529.1">
    <property type="nucleotide sequence ID" value="NZ_JADWDC010000002.1"/>
</dbReference>
<name>A0A964FDW9_9CYAN</name>
<accession>A0A964FDW9</accession>
<evidence type="ECO:0000313" key="2">
    <source>
        <dbReference type="Proteomes" id="UP000729733"/>
    </source>
</evidence>